<evidence type="ECO:0000256" key="2">
    <source>
        <dbReference type="ARBA" id="ARBA00009533"/>
    </source>
</evidence>
<evidence type="ECO:0008006" key="10">
    <source>
        <dbReference type="Google" id="ProtNLM"/>
    </source>
</evidence>
<evidence type="ECO:0000313" key="9">
    <source>
        <dbReference type="Proteomes" id="UP000009022"/>
    </source>
</evidence>
<keyword evidence="4 6" id="KW-0663">Pyridoxal phosphate</keyword>
<dbReference type="KEGG" id="tad:TRIADDRAFT_60611"/>
<evidence type="ECO:0000313" key="8">
    <source>
        <dbReference type="EMBL" id="EDV20921.1"/>
    </source>
</evidence>
<dbReference type="EMBL" id="DS985256">
    <property type="protein sequence ID" value="EDV20921.1"/>
    <property type="molecule type" value="Genomic_DNA"/>
</dbReference>
<keyword evidence="9" id="KW-1185">Reference proteome</keyword>
<dbReference type="InterPro" id="IPR002129">
    <property type="entry name" value="PyrdxlP-dep_de-COase"/>
</dbReference>
<dbReference type="GeneID" id="6757778"/>
<dbReference type="RefSeq" id="XP_002116565.1">
    <property type="nucleotide sequence ID" value="XM_002116529.1"/>
</dbReference>
<name>B3S8P4_TRIAD</name>
<sequence>MDTSFNELMDSKFQNLYDDEIQKNFNQNPYLEDFVHAMVNIIIKYMKNCHDRSQKVIEFKEPHELNELINFDLEEKPENLAALMGYCRQTLQYCAKTGHSRFYNQLYSGMDVVSICGEWATYEIAPVFLLMEDAVLKRMRKLIGFHDGDGVFAPGGSLSNMFAISLARYRKFPESKSKGLYSLPRMAVLTSNHSHYSFQKGVNFMGLGQDNVFRVNCDSEGRMSISDLENKIKGLLSQDIIPIMVNATCGTTVYGAFDSLEEIADLCQKYDIWFHIDASWGGVVLFSDRKRYLMKGVHQADSITWNAHKFMGCPFQCSAFLTREKGKLQECNGDPVSYLFQQDKLTYDVSYDTGNKTIQCGRRIDAMKIWLMWKGKGDEGFAKKLHHAYELTNYLIEKIQNREGFELVHQPTYVNVCFWYIPKAIRNLPDNEIKKTKLSKLAPQIKAGMTKKGSMMVNYQPVDDKVNFFRMILINYDTTFEDMDFTLDEIEMLGEDEVTCVAKPALGPKPI</sequence>
<comment type="similarity">
    <text evidence="2 7">Belongs to the group II decarboxylase family.</text>
</comment>
<dbReference type="InterPro" id="IPR015421">
    <property type="entry name" value="PyrdxlP-dep_Trfase_major"/>
</dbReference>
<dbReference type="GO" id="GO:0030170">
    <property type="term" value="F:pyridoxal phosphate binding"/>
    <property type="evidence" value="ECO:0007669"/>
    <property type="project" value="InterPro"/>
</dbReference>
<dbReference type="FunCoup" id="B3S8P4">
    <property type="interactions" value="845"/>
</dbReference>
<dbReference type="HOGENOM" id="CLU_011856_0_0_1"/>
<keyword evidence="3" id="KW-0210">Decarboxylase</keyword>
<dbReference type="Pfam" id="PF00282">
    <property type="entry name" value="Pyridoxal_deC"/>
    <property type="match status" value="1"/>
</dbReference>
<dbReference type="PhylomeDB" id="B3S8P4"/>
<dbReference type="InterPro" id="IPR021115">
    <property type="entry name" value="Pyridoxal-P_BS"/>
</dbReference>
<dbReference type="InParanoid" id="B3S8P4"/>
<evidence type="ECO:0000256" key="7">
    <source>
        <dbReference type="RuleBase" id="RU000382"/>
    </source>
</evidence>
<evidence type="ECO:0000256" key="6">
    <source>
        <dbReference type="PIRSR" id="PIRSR602129-50"/>
    </source>
</evidence>
<dbReference type="eggNOG" id="KOG0629">
    <property type="taxonomic scope" value="Eukaryota"/>
</dbReference>
<dbReference type="AlphaFoldDB" id="B3S8P4"/>
<dbReference type="SUPFAM" id="SSF53383">
    <property type="entry name" value="PLP-dependent transferases"/>
    <property type="match status" value="1"/>
</dbReference>
<dbReference type="InterPro" id="IPR015424">
    <property type="entry name" value="PyrdxlP-dep_Trfase"/>
</dbReference>
<evidence type="ECO:0000256" key="3">
    <source>
        <dbReference type="ARBA" id="ARBA00022793"/>
    </source>
</evidence>
<feature type="modified residue" description="N6-(pyridoxal phosphate)lysine" evidence="6">
    <location>
        <position position="309"/>
    </location>
</feature>
<reference evidence="8 9" key="1">
    <citation type="journal article" date="2008" name="Nature">
        <title>The Trichoplax genome and the nature of placozoans.</title>
        <authorList>
            <person name="Srivastava M."/>
            <person name="Begovic E."/>
            <person name="Chapman J."/>
            <person name="Putnam N.H."/>
            <person name="Hellsten U."/>
            <person name="Kawashima T."/>
            <person name="Kuo A."/>
            <person name="Mitros T."/>
            <person name="Salamov A."/>
            <person name="Carpenter M.L."/>
            <person name="Signorovitch A.Y."/>
            <person name="Moreno M.A."/>
            <person name="Kamm K."/>
            <person name="Grimwood J."/>
            <person name="Schmutz J."/>
            <person name="Shapiro H."/>
            <person name="Grigoriev I.V."/>
            <person name="Buss L.W."/>
            <person name="Schierwater B."/>
            <person name="Dellaporta S.L."/>
            <person name="Rokhsar D.S."/>
        </authorList>
    </citation>
    <scope>NUCLEOTIDE SEQUENCE [LARGE SCALE GENOMIC DNA]</scope>
    <source>
        <strain evidence="8 9">Grell-BS-1999</strain>
    </source>
</reference>
<dbReference type="Gene3D" id="3.40.640.10">
    <property type="entry name" value="Type I PLP-dependent aspartate aminotransferase-like (Major domain)"/>
    <property type="match status" value="1"/>
</dbReference>
<accession>B3S8P4</accession>
<evidence type="ECO:0000256" key="4">
    <source>
        <dbReference type="ARBA" id="ARBA00022898"/>
    </source>
</evidence>
<keyword evidence="5 7" id="KW-0456">Lyase</keyword>
<proteinExistence type="inferred from homology"/>
<dbReference type="GO" id="GO:0019752">
    <property type="term" value="P:carboxylic acid metabolic process"/>
    <property type="evidence" value="ECO:0007669"/>
    <property type="project" value="InterPro"/>
</dbReference>
<dbReference type="PROSITE" id="PS00392">
    <property type="entry name" value="DDC_GAD_HDC_YDC"/>
    <property type="match status" value="1"/>
</dbReference>
<dbReference type="CDD" id="cd06450">
    <property type="entry name" value="DOPA_deC_like"/>
    <property type="match status" value="1"/>
</dbReference>
<dbReference type="PANTHER" id="PTHR45677">
    <property type="entry name" value="GLUTAMATE DECARBOXYLASE-RELATED"/>
    <property type="match status" value="1"/>
</dbReference>
<dbReference type="CTD" id="6757778"/>
<dbReference type="OrthoDB" id="392571at2759"/>
<dbReference type="STRING" id="10228.B3S8P4"/>
<comment type="cofactor">
    <cofactor evidence="1 6 7">
        <name>pyridoxal 5'-phosphate</name>
        <dbReference type="ChEBI" id="CHEBI:597326"/>
    </cofactor>
</comment>
<dbReference type="Proteomes" id="UP000009022">
    <property type="component" value="Unassembled WGS sequence"/>
</dbReference>
<dbReference type="GO" id="GO:0005737">
    <property type="term" value="C:cytoplasm"/>
    <property type="evidence" value="ECO:0000318"/>
    <property type="project" value="GO_Central"/>
</dbReference>
<evidence type="ECO:0000256" key="1">
    <source>
        <dbReference type="ARBA" id="ARBA00001933"/>
    </source>
</evidence>
<dbReference type="PANTHER" id="PTHR45677:SF8">
    <property type="entry name" value="CYSTEINE SULFINIC ACID DECARBOXYLASE"/>
    <property type="match status" value="1"/>
</dbReference>
<dbReference type="OMA" id="CTNVCFY"/>
<evidence type="ECO:0000256" key="5">
    <source>
        <dbReference type="ARBA" id="ARBA00023239"/>
    </source>
</evidence>
<protein>
    <recommendedName>
        <fullName evidence="10">Glutamate decarboxylase</fullName>
    </recommendedName>
</protein>
<organism evidence="8 9">
    <name type="scientific">Trichoplax adhaerens</name>
    <name type="common">Trichoplax reptans</name>
    <dbReference type="NCBI Taxonomy" id="10228"/>
    <lineage>
        <taxon>Eukaryota</taxon>
        <taxon>Metazoa</taxon>
        <taxon>Placozoa</taxon>
        <taxon>Uniplacotomia</taxon>
        <taxon>Trichoplacea</taxon>
        <taxon>Trichoplacidae</taxon>
        <taxon>Trichoplax</taxon>
    </lineage>
</organism>
<dbReference type="Gene3D" id="3.90.1150.170">
    <property type="match status" value="1"/>
</dbReference>
<gene>
    <name evidence="8" type="ORF">TRIADDRAFT_60611</name>
</gene>
<dbReference type="GO" id="GO:0016831">
    <property type="term" value="F:carboxy-lyase activity"/>
    <property type="evidence" value="ECO:0000318"/>
    <property type="project" value="GO_Central"/>
</dbReference>